<proteinExistence type="predicted"/>
<dbReference type="EMBL" id="JANVFU010000002">
    <property type="protein sequence ID" value="KAJ3748818.1"/>
    <property type="molecule type" value="Genomic_DNA"/>
</dbReference>
<accession>A0A9W8P7Y4</accession>
<gene>
    <name evidence="2" type="ORF">DFH05DRAFT_1439159</name>
</gene>
<keyword evidence="3" id="KW-1185">Reference proteome</keyword>
<feature type="transmembrane region" description="Helical" evidence="1">
    <location>
        <begin position="162"/>
        <end position="188"/>
    </location>
</feature>
<evidence type="ECO:0000313" key="3">
    <source>
        <dbReference type="Proteomes" id="UP001142393"/>
    </source>
</evidence>
<evidence type="ECO:0008006" key="4">
    <source>
        <dbReference type="Google" id="ProtNLM"/>
    </source>
</evidence>
<keyword evidence="1" id="KW-0472">Membrane</keyword>
<reference evidence="2 3" key="1">
    <citation type="journal article" date="2023" name="Proc. Natl. Acad. Sci. U.S.A.">
        <title>A global phylogenomic analysis of the shiitake genus Lentinula.</title>
        <authorList>
            <person name="Sierra-Patev S."/>
            <person name="Min B."/>
            <person name="Naranjo-Ortiz M."/>
            <person name="Looney B."/>
            <person name="Konkel Z."/>
            <person name="Slot J.C."/>
            <person name="Sakamoto Y."/>
            <person name="Steenwyk J.L."/>
            <person name="Rokas A."/>
            <person name="Carro J."/>
            <person name="Camarero S."/>
            <person name="Ferreira P."/>
            <person name="Molpeceres G."/>
            <person name="Ruiz-Duenas F.J."/>
            <person name="Serrano A."/>
            <person name="Henrissat B."/>
            <person name="Drula E."/>
            <person name="Hughes K.W."/>
            <person name="Mata J.L."/>
            <person name="Ishikawa N.K."/>
            <person name="Vargas-Isla R."/>
            <person name="Ushijima S."/>
            <person name="Smith C.A."/>
            <person name="Donoghue J."/>
            <person name="Ahrendt S."/>
            <person name="Andreopoulos W."/>
            <person name="He G."/>
            <person name="LaButti K."/>
            <person name="Lipzen A."/>
            <person name="Ng V."/>
            <person name="Riley R."/>
            <person name="Sandor L."/>
            <person name="Barry K."/>
            <person name="Martinez A.T."/>
            <person name="Xiao Y."/>
            <person name="Gibbons J.G."/>
            <person name="Terashima K."/>
            <person name="Grigoriev I.V."/>
            <person name="Hibbett D."/>
        </authorList>
    </citation>
    <scope>NUCLEOTIDE SEQUENCE [LARGE SCALE GENOMIC DNA]</scope>
    <source>
        <strain evidence="2 3">TFB7810</strain>
    </source>
</reference>
<protein>
    <recommendedName>
        <fullName evidence="4">Transmembrane protein</fullName>
    </recommendedName>
</protein>
<organism evidence="2 3">
    <name type="scientific">Lentinula detonsa</name>
    <dbReference type="NCBI Taxonomy" id="2804962"/>
    <lineage>
        <taxon>Eukaryota</taxon>
        <taxon>Fungi</taxon>
        <taxon>Dikarya</taxon>
        <taxon>Basidiomycota</taxon>
        <taxon>Agaricomycotina</taxon>
        <taxon>Agaricomycetes</taxon>
        <taxon>Agaricomycetidae</taxon>
        <taxon>Agaricales</taxon>
        <taxon>Marasmiineae</taxon>
        <taxon>Omphalotaceae</taxon>
        <taxon>Lentinula</taxon>
    </lineage>
</organism>
<keyword evidence="1" id="KW-0812">Transmembrane</keyword>
<dbReference type="Proteomes" id="UP001142393">
    <property type="component" value="Unassembled WGS sequence"/>
</dbReference>
<evidence type="ECO:0000256" key="1">
    <source>
        <dbReference type="SAM" id="Phobius"/>
    </source>
</evidence>
<name>A0A9W8P7Y4_9AGAR</name>
<sequence length="196" mass="21356">MASSINAIAGPSTTLVTPPAAVIHESTSSSTDSPISPFNAFFGYTLSQTATRESQHDRPLSSSSFSSESELLPPAYVEPPAYETRQREPTTLAMFLFKFGFLFPPFWIMGALILLTPLRAPEDSYSSSSSSTSSLPAAWLPEKTPAEKQQIISTMRSVEVKWAWRCFIALCILIFSVAAIVSLAWGILKVTRGLQS</sequence>
<feature type="transmembrane region" description="Helical" evidence="1">
    <location>
        <begin position="95"/>
        <end position="115"/>
    </location>
</feature>
<evidence type="ECO:0000313" key="2">
    <source>
        <dbReference type="EMBL" id="KAJ3748818.1"/>
    </source>
</evidence>
<comment type="caution">
    <text evidence="2">The sequence shown here is derived from an EMBL/GenBank/DDBJ whole genome shotgun (WGS) entry which is preliminary data.</text>
</comment>
<dbReference type="AlphaFoldDB" id="A0A9W8P7Y4"/>
<keyword evidence="1" id="KW-1133">Transmembrane helix</keyword>